<gene>
    <name evidence="2" type="ORF">ACFPFO_11755</name>
</gene>
<reference evidence="2 3" key="1">
    <citation type="journal article" date="2019" name="Int. J. Syst. Evol. Microbiol.">
        <title>The Global Catalogue of Microorganisms (GCM) 10K type strain sequencing project: providing services to taxonomists for standard genome sequencing and annotation.</title>
        <authorList>
            <consortium name="The Broad Institute Genomics Platform"/>
            <consortium name="The Broad Institute Genome Sequencing Center for Infectious Disease"/>
            <person name="Wu L."/>
            <person name="Ma J."/>
        </authorList>
    </citation>
    <scope>NUCLEOTIDE SEQUENCE [LARGE SCALE GENOMIC DNA]</scope>
    <source>
        <strain evidence="2 3">CGMCC 1.15824</strain>
    </source>
</reference>
<dbReference type="RefSeq" id="WP_114575867.1">
    <property type="nucleotide sequence ID" value="NZ_JAIVEF010000001.1"/>
</dbReference>
<dbReference type="EMBL" id="JBHSJG010000036">
    <property type="protein sequence ID" value="MFC4988420.1"/>
    <property type="molecule type" value="Genomic_DNA"/>
</dbReference>
<keyword evidence="1" id="KW-1133">Transmembrane helix</keyword>
<evidence type="ECO:0000313" key="2">
    <source>
        <dbReference type="EMBL" id="MFC4988420.1"/>
    </source>
</evidence>
<keyword evidence="3" id="KW-1185">Reference proteome</keyword>
<dbReference type="AlphaFoldDB" id="A0ABD5QFK0"/>
<protein>
    <submittedName>
        <fullName evidence="2">Uncharacterized protein</fullName>
    </submittedName>
</protein>
<feature type="transmembrane region" description="Helical" evidence="1">
    <location>
        <begin position="42"/>
        <end position="62"/>
    </location>
</feature>
<evidence type="ECO:0000313" key="3">
    <source>
        <dbReference type="Proteomes" id="UP001595925"/>
    </source>
</evidence>
<accession>A0ABD5QFK0</accession>
<keyword evidence="1" id="KW-0812">Transmembrane</keyword>
<sequence length="72" mass="7676">MSAARSEEGIPPRYGIGTFLVVLVALACAVLVGQSFLRLRTVLAVAALGLLSVVVSLFYRLVVAVERIAYEP</sequence>
<dbReference type="Proteomes" id="UP001595925">
    <property type="component" value="Unassembled WGS sequence"/>
</dbReference>
<keyword evidence="1" id="KW-0472">Membrane</keyword>
<comment type="caution">
    <text evidence="2">The sequence shown here is derived from an EMBL/GenBank/DDBJ whole genome shotgun (WGS) entry which is preliminary data.</text>
</comment>
<proteinExistence type="predicted"/>
<feature type="transmembrane region" description="Helical" evidence="1">
    <location>
        <begin position="12"/>
        <end position="36"/>
    </location>
</feature>
<evidence type="ECO:0000256" key="1">
    <source>
        <dbReference type="SAM" id="Phobius"/>
    </source>
</evidence>
<dbReference type="PROSITE" id="PS51257">
    <property type="entry name" value="PROKAR_LIPOPROTEIN"/>
    <property type="match status" value="1"/>
</dbReference>
<name>A0ABD5QFK0_9EURY</name>
<organism evidence="2 3">
    <name type="scientific">Saliphagus infecundisoli</name>
    <dbReference type="NCBI Taxonomy" id="1849069"/>
    <lineage>
        <taxon>Archaea</taxon>
        <taxon>Methanobacteriati</taxon>
        <taxon>Methanobacteriota</taxon>
        <taxon>Stenosarchaea group</taxon>
        <taxon>Halobacteria</taxon>
        <taxon>Halobacteriales</taxon>
        <taxon>Natrialbaceae</taxon>
        <taxon>Saliphagus</taxon>
    </lineage>
</organism>